<name>A0A0F9CV13_9ZZZZ</name>
<proteinExistence type="predicted"/>
<evidence type="ECO:0000313" key="1">
    <source>
        <dbReference type="EMBL" id="KKL45306.1"/>
    </source>
</evidence>
<dbReference type="AlphaFoldDB" id="A0A0F9CV13"/>
<comment type="caution">
    <text evidence="1">The sequence shown here is derived from an EMBL/GenBank/DDBJ whole genome shotgun (WGS) entry which is preliminary data.</text>
</comment>
<gene>
    <name evidence="1" type="ORF">LCGC14_2357000</name>
</gene>
<reference evidence="1" key="1">
    <citation type="journal article" date="2015" name="Nature">
        <title>Complex archaea that bridge the gap between prokaryotes and eukaryotes.</title>
        <authorList>
            <person name="Spang A."/>
            <person name="Saw J.H."/>
            <person name="Jorgensen S.L."/>
            <person name="Zaremba-Niedzwiedzka K."/>
            <person name="Martijn J."/>
            <person name="Lind A.E."/>
            <person name="van Eijk R."/>
            <person name="Schleper C."/>
            <person name="Guy L."/>
            <person name="Ettema T.J."/>
        </authorList>
    </citation>
    <scope>NUCLEOTIDE SEQUENCE</scope>
</reference>
<sequence length="64" mass="7322">MQPGMIEIYRLILEKGFNPSISPALDGYHLTLTDPKGKYKTSYVLVDGKFKWFNGVMPFRILKG</sequence>
<protein>
    <submittedName>
        <fullName evidence="1">Uncharacterized protein</fullName>
    </submittedName>
</protein>
<organism evidence="1">
    <name type="scientific">marine sediment metagenome</name>
    <dbReference type="NCBI Taxonomy" id="412755"/>
    <lineage>
        <taxon>unclassified sequences</taxon>
        <taxon>metagenomes</taxon>
        <taxon>ecological metagenomes</taxon>
    </lineage>
</organism>
<dbReference type="EMBL" id="LAZR01034436">
    <property type="protein sequence ID" value="KKL45306.1"/>
    <property type="molecule type" value="Genomic_DNA"/>
</dbReference>
<accession>A0A0F9CV13</accession>